<feature type="non-terminal residue" evidence="1">
    <location>
        <position position="1"/>
    </location>
</feature>
<protein>
    <submittedName>
        <fullName evidence="1">Uncharacterized protein</fullName>
    </submittedName>
</protein>
<name>A0ABQ8AP70_BRANA</name>
<gene>
    <name evidence="1" type="ORF">HID58_056788</name>
</gene>
<dbReference type="Proteomes" id="UP000824890">
    <property type="component" value="Unassembled WGS sequence"/>
</dbReference>
<proteinExistence type="predicted"/>
<accession>A0ABQ8AP70</accession>
<organism evidence="1 2">
    <name type="scientific">Brassica napus</name>
    <name type="common">Rape</name>
    <dbReference type="NCBI Taxonomy" id="3708"/>
    <lineage>
        <taxon>Eukaryota</taxon>
        <taxon>Viridiplantae</taxon>
        <taxon>Streptophyta</taxon>
        <taxon>Embryophyta</taxon>
        <taxon>Tracheophyta</taxon>
        <taxon>Spermatophyta</taxon>
        <taxon>Magnoliopsida</taxon>
        <taxon>eudicotyledons</taxon>
        <taxon>Gunneridae</taxon>
        <taxon>Pentapetalae</taxon>
        <taxon>rosids</taxon>
        <taxon>malvids</taxon>
        <taxon>Brassicales</taxon>
        <taxon>Brassicaceae</taxon>
        <taxon>Brassiceae</taxon>
        <taxon>Brassica</taxon>
    </lineage>
</organism>
<evidence type="ECO:0000313" key="1">
    <source>
        <dbReference type="EMBL" id="KAH0894359.1"/>
    </source>
</evidence>
<sequence length="249" mass="28106">KPLTMNGCLIDSAGRLESCFNTVEVWLLRFWEARNDSLAINSKSMEGSLVLALMLDEASSPVHRFITYQSLCDTLDGTCIAKALEKAKPHEVGIFDVENPHYIQQPHFKIHLSEGFSFKNLRGYLLSRALDGRQTYIFLVAGGLRRTSPAKNLTSCILWDAAYVQLLHFQTMDKHLGKIMCVLMGMKGISEWENMDELENSTVTWNSMVTSVENYTAMKWPVDCLHYTQQVVADESDGRCSPACSRILN</sequence>
<dbReference type="EMBL" id="JAGKQM010000013">
    <property type="protein sequence ID" value="KAH0894359.1"/>
    <property type="molecule type" value="Genomic_DNA"/>
</dbReference>
<comment type="caution">
    <text evidence="1">The sequence shown here is derived from an EMBL/GenBank/DDBJ whole genome shotgun (WGS) entry which is preliminary data.</text>
</comment>
<keyword evidence="2" id="KW-1185">Reference proteome</keyword>
<reference evidence="1 2" key="1">
    <citation type="submission" date="2021-05" db="EMBL/GenBank/DDBJ databases">
        <title>Genome Assembly of Synthetic Allotetraploid Brassica napus Reveals Homoeologous Exchanges between Subgenomes.</title>
        <authorList>
            <person name="Davis J.T."/>
        </authorList>
    </citation>
    <scope>NUCLEOTIDE SEQUENCE [LARGE SCALE GENOMIC DNA]</scope>
    <source>
        <strain evidence="2">cv. Da-Ae</strain>
        <tissue evidence="1">Seedling</tissue>
    </source>
</reference>
<evidence type="ECO:0000313" key="2">
    <source>
        <dbReference type="Proteomes" id="UP000824890"/>
    </source>
</evidence>